<dbReference type="AlphaFoldDB" id="A0A7M7JQX3"/>
<dbReference type="SUPFAM" id="SSF50104">
    <property type="entry name" value="Translation proteins SH3-like domain"/>
    <property type="match status" value="1"/>
</dbReference>
<evidence type="ECO:0000256" key="3">
    <source>
        <dbReference type="ARBA" id="ARBA00023274"/>
    </source>
</evidence>
<dbReference type="GO" id="GO:0003723">
    <property type="term" value="F:RNA binding"/>
    <property type="evidence" value="ECO:0007669"/>
    <property type="project" value="InterPro"/>
</dbReference>
<name>A0A7M7JQX3_VARDE</name>
<evidence type="ECO:0000313" key="8">
    <source>
        <dbReference type="EnsemblMetazoa" id="XP_022654243"/>
    </source>
</evidence>
<dbReference type="InParanoid" id="A0A7M7JQX3"/>
<dbReference type="Pfam" id="PF17136">
    <property type="entry name" value="ribosomal_L24"/>
    <property type="match status" value="1"/>
</dbReference>
<dbReference type="Gene3D" id="2.30.30.30">
    <property type="match status" value="1"/>
</dbReference>
<dbReference type="GO" id="GO:0003735">
    <property type="term" value="F:structural constituent of ribosome"/>
    <property type="evidence" value="ECO:0007669"/>
    <property type="project" value="InterPro"/>
</dbReference>
<dbReference type="PANTHER" id="PTHR12903">
    <property type="entry name" value="MITOCHONDRIAL RIBOSOMAL PROTEIN L24"/>
    <property type="match status" value="1"/>
</dbReference>
<dbReference type="CTD" id="79590"/>
<dbReference type="CDD" id="cd06089">
    <property type="entry name" value="KOW_RPL26"/>
    <property type="match status" value="1"/>
</dbReference>
<dbReference type="GeneID" id="111247515"/>
<dbReference type="OrthoDB" id="359154at2759"/>
<dbReference type="OMA" id="WTLHPDD"/>
<dbReference type="GO" id="GO:1990904">
    <property type="term" value="C:ribonucleoprotein complex"/>
    <property type="evidence" value="ECO:0007669"/>
    <property type="project" value="UniProtKB-KW"/>
</dbReference>
<dbReference type="KEGG" id="vde:111247515"/>
<accession>A0A7M7JQX3</accession>
<evidence type="ECO:0000256" key="5">
    <source>
        <dbReference type="ARBA" id="ARBA00035357"/>
    </source>
</evidence>
<dbReference type="InterPro" id="IPR005825">
    <property type="entry name" value="Ribosomal_uL24_CS"/>
</dbReference>
<dbReference type="NCBIfam" id="TIGR01079">
    <property type="entry name" value="rplX_bact"/>
    <property type="match status" value="1"/>
</dbReference>
<keyword evidence="9" id="KW-1185">Reference proteome</keyword>
<evidence type="ECO:0000259" key="7">
    <source>
        <dbReference type="SMART" id="SM00739"/>
    </source>
</evidence>
<organism evidence="8 9">
    <name type="scientific">Varroa destructor</name>
    <name type="common">Honeybee mite</name>
    <dbReference type="NCBI Taxonomy" id="109461"/>
    <lineage>
        <taxon>Eukaryota</taxon>
        <taxon>Metazoa</taxon>
        <taxon>Ecdysozoa</taxon>
        <taxon>Arthropoda</taxon>
        <taxon>Chelicerata</taxon>
        <taxon>Arachnida</taxon>
        <taxon>Acari</taxon>
        <taxon>Parasitiformes</taxon>
        <taxon>Mesostigmata</taxon>
        <taxon>Gamasina</taxon>
        <taxon>Dermanyssoidea</taxon>
        <taxon>Varroidae</taxon>
        <taxon>Varroa</taxon>
    </lineage>
</organism>
<dbReference type="Proteomes" id="UP000594260">
    <property type="component" value="Unplaced"/>
</dbReference>
<proteinExistence type="inferred from homology"/>
<evidence type="ECO:0000256" key="6">
    <source>
        <dbReference type="RuleBase" id="RU003477"/>
    </source>
</evidence>
<evidence type="ECO:0000256" key="2">
    <source>
        <dbReference type="ARBA" id="ARBA00022980"/>
    </source>
</evidence>
<dbReference type="InterPro" id="IPR008991">
    <property type="entry name" value="Translation_prot_SH3-like_sf"/>
</dbReference>
<evidence type="ECO:0000256" key="4">
    <source>
        <dbReference type="ARBA" id="ARBA00035283"/>
    </source>
</evidence>
<sequence>MMNDESGQLFKEMRLSHILLTASKLPKDYANLPKSYVKRAMAQVEWRTPNGRQFRRAVVQKPWWAFRYTMNRPWTNEFMTDNPPGVAARPIPVQVMKRTFFRGDRVEVMVGDDKGKQGTVNYIVPERNWVTVEGLNTELKEEPRGMGKVQYRREELPLLMGTQVKLVDPVDEKATDVEWRYTESGERVRVSVRTGRIIPIPLTAYETIDYKSRATYVDKAKDTSATELEKITFVPKLATFEMDIMEQHGIQDDRVPHRTFWY</sequence>
<keyword evidence="2 6" id="KW-0689">Ribosomal protein</keyword>
<dbReference type="InterPro" id="IPR041988">
    <property type="entry name" value="Ribosomal_uL24_KOW"/>
</dbReference>
<dbReference type="FunCoup" id="A0A7M7JQX3">
    <property type="interactions" value="578"/>
</dbReference>
<dbReference type="EnsemblMetazoa" id="XM_022798508">
    <property type="protein sequence ID" value="XP_022654243"/>
    <property type="gene ID" value="LOC111247515"/>
</dbReference>
<dbReference type="RefSeq" id="XP_022654243.1">
    <property type="nucleotide sequence ID" value="XM_022798508.1"/>
</dbReference>
<dbReference type="PROSITE" id="PS01108">
    <property type="entry name" value="RIBOSOMAL_L24"/>
    <property type="match status" value="1"/>
</dbReference>
<dbReference type="InterPro" id="IPR057264">
    <property type="entry name" value="Ribosomal_uL24_C"/>
</dbReference>
<dbReference type="InterPro" id="IPR003256">
    <property type="entry name" value="Ribosomal_uL24"/>
</dbReference>
<protein>
    <recommendedName>
        <fullName evidence="4">Large ribosomal subunit protein uL24m</fullName>
    </recommendedName>
    <alternativeName>
        <fullName evidence="5">39S ribosomal protein L24, mitochondrial</fullName>
    </alternativeName>
</protein>
<dbReference type="GO" id="GO:0006412">
    <property type="term" value="P:translation"/>
    <property type="evidence" value="ECO:0007669"/>
    <property type="project" value="InterPro"/>
</dbReference>
<dbReference type="InterPro" id="IPR005824">
    <property type="entry name" value="KOW"/>
</dbReference>
<keyword evidence="3 6" id="KW-0687">Ribonucleoprotein</keyword>
<dbReference type="SMART" id="SM00739">
    <property type="entry name" value="KOW"/>
    <property type="match status" value="1"/>
</dbReference>
<comment type="similarity">
    <text evidence="1 6">Belongs to the universal ribosomal protein uL24 family.</text>
</comment>
<reference evidence="8" key="1">
    <citation type="submission" date="2021-01" db="UniProtKB">
        <authorList>
            <consortium name="EnsemblMetazoa"/>
        </authorList>
    </citation>
    <scope>IDENTIFICATION</scope>
</reference>
<dbReference type="Pfam" id="PF00467">
    <property type="entry name" value="KOW"/>
    <property type="match status" value="1"/>
</dbReference>
<evidence type="ECO:0000256" key="1">
    <source>
        <dbReference type="ARBA" id="ARBA00010618"/>
    </source>
</evidence>
<feature type="domain" description="KOW" evidence="7">
    <location>
        <begin position="99"/>
        <end position="126"/>
    </location>
</feature>
<dbReference type="InterPro" id="IPR014722">
    <property type="entry name" value="Rib_uL2_dom2"/>
</dbReference>
<dbReference type="GO" id="GO:0005840">
    <property type="term" value="C:ribosome"/>
    <property type="evidence" value="ECO:0007669"/>
    <property type="project" value="UniProtKB-KW"/>
</dbReference>
<evidence type="ECO:0000313" key="9">
    <source>
        <dbReference type="Proteomes" id="UP000594260"/>
    </source>
</evidence>